<sequence length="470" mass="53514">MTTITSSSTSMDRIPPEILIQILEETASLDATDRLHRDTPPTSLFFCSQVNRRWNIIAKTPSLYKEIRVPFKALYERGYNSSKWLQAWLERSHPYLVQLNIQLEEDIHKEIYQFHGLLKSLIPHASRLKRVSITAFDEVTLDLAILFDPLKYVDAPILEEIEIHHTKNSCTPARRVAMRSEPVGWSCFFWSAPNLRRVTVLGAVTERPLVRLTYLEMCNVVLNEAVFREIAGDCPNLEELKLRNLHIPTPVFTVVHQSKASVPLLSLRSLTLTFELGTFDDLVEGDYAYVLSRIVAPSLEYLEVDVGKLLVDFGNILPPPSSLPALRTVCIHNMGPSFFLDTDYFDELSFGRIEEIRLVNAQPEPLGLDCSASKSQWSHLKTLSIDTQDAADLVWLCEAIMLRPQVRTVCLSESSLKELRENVVMIQMSKDLFWVGIRSCCSTLQGWEFAEEGYQICPEEWLGSRIALKA</sequence>
<protein>
    <recommendedName>
        <fullName evidence="1">F-box domain-containing protein</fullName>
    </recommendedName>
</protein>
<keyword evidence="3" id="KW-1185">Reference proteome</keyword>
<dbReference type="Gene3D" id="3.80.10.10">
    <property type="entry name" value="Ribonuclease Inhibitor"/>
    <property type="match status" value="1"/>
</dbReference>
<dbReference type="InterPro" id="IPR036047">
    <property type="entry name" value="F-box-like_dom_sf"/>
</dbReference>
<dbReference type="SUPFAM" id="SSF52047">
    <property type="entry name" value="RNI-like"/>
    <property type="match status" value="1"/>
</dbReference>
<dbReference type="Proteomes" id="UP001437256">
    <property type="component" value="Unassembled WGS sequence"/>
</dbReference>
<evidence type="ECO:0000313" key="3">
    <source>
        <dbReference type="Proteomes" id="UP001437256"/>
    </source>
</evidence>
<dbReference type="Gene3D" id="1.20.1280.50">
    <property type="match status" value="1"/>
</dbReference>
<dbReference type="InterPro" id="IPR032675">
    <property type="entry name" value="LRR_dom_sf"/>
</dbReference>
<accession>A0ABR2Z8E9</accession>
<evidence type="ECO:0000313" key="2">
    <source>
        <dbReference type="EMBL" id="KAL0057560.1"/>
    </source>
</evidence>
<feature type="domain" description="F-box" evidence="1">
    <location>
        <begin position="12"/>
        <end position="67"/>
    </location>
</feature>
<comment type="caution">
    <text evidence="2">The sequence shown here is derived from an EMBL/GenBank/DDBJ whole genome shotgun (WGS) entry which is preliminary data.</text>
</comment>
<dbReference type="EMBL" id="JBBXMP010000494">
    <property type="protein sequence ID" value="KAL0057560.1"/>
    <property type="molecule type" value="Genomic_DNA"/>
</dbReference>
<name>A0ABR2Z8E9_9AGAR</name>
<reference evidence="2 3" key="1">
    <citation type="submission" date="2024-05" db="EMBL/GenBank/DDBJ databases">
        <title>A draft genome resource for the thread blight pathogen Marasmius tenuissimus strain MS-2.</title>
        <authorList>
            <person name="Yulfo-Soto G.E."/>
            <person name="Baruah I.K."/>
            <person name="Amoako-Attah I."/>
            <person name="Bukari Y."/>
            <person name="Meinhardt L.W."/>
            <person name="Bailey B.A."/>
            <person name="Cohen S.P."/>
        </authorList>
    </citation>
    <scope>NUCLEOTIDE SEQUENCE [LARGE SCALE GENOMIC DNA]</scope>
    <source>
        <strain evidence="2 3">MS-2</strain>
    </source>
</reference>
<dbReference type="SUPFAM" id="SSF81383">
    <property type="entry name" value="F-box domain"/>
    <property type="match status" value="1"/>
</dbReference>
<dbReference type="Pfam" id="PF12937">
    <property type="entry name" value="F-box-like"/>
    <property type="match status" value="1"/>
</dbReference>
<gene>
    <name evidence="2" type="ORF">AAF712_015793</name>
</gene>
<organism evidence="2 3">
    <name type="scientific">Marasmius tenuissimus</name>
    <dbReference type="NCBI Taxonomy" id="585030"/>
    <lineage>
        <taxon>Eukaryota</taxon>
        <taxon>Fungi</taxon>
        <taxon>Dikarya</taxon>
        <taxon>Basidiomycota</taxon>
        <taxon>Agaricomycotina</taxon>
        <taxon>Agaricomycetes</taxon>
        <taxon>Agaricomycetidae</taxon>
        <taxon>Agaricales</taxon>
        <taxon>Marasmiineae</taxon>
        <taxon>Marasmiaceae</taxon>
        <taxon>Marasmius</taxon>
    </lineage>
</organism>
<proteinExistence type="predicted"/>
<dbReference type="InterPro" id="IPR001810">
    <property type="entry name" value="F-box_dom"/>
</dbReference>
<evidence type="ECO:0000259" key="1">
    <source>
        <dbReference type="Pfam" id="PF12937"/>
    </source>
</evidence>